<name>A0A2T1C5E4_9CYAN</name>
<dbReference type="SMART" id="SM00710">
    <property type="entry name" value="PbH1"/>
    <property type="match status" value="5"/>
</dbReference>
<reference evidence="3 4" key="1">
    <citation type="submission" date="2018-02" db="EMBL/GenBank/DDBJ databases">
        <authorList>
            <person name="Cohen D.B."/>
            <person name="Kent A.D."/>
        </authorList>
    </citation>
    <scope>NUCLEOTIDE SEQUENCE [LARGE SCALE GENOMIC DNA]</scope>
    <source>
        <strain evidence="3 4">CCAP 1448/3</strain>
    </source>
</reference>
<dbReference type="SUPFAM" id="SSF51126">
    <property type="entry name" value="Pectin lyase-like"/>
    <property type="match status" value="1"/>
</dbReference>
<proteinExistence type="predicted"/>
<sequence length="557" mass="60870">MLFKKQVKIGTKMLPKTTFSLNWGDNFASSKRRNYDIKLVVGSMLLGLAFSSASLADSTTPDKYFIPLKIVVNSPEDGDIKADDKVTLREAIALVNNTLSTDKLTSLEQAQVQVLKPGSAPKIHFNLPSESRIIYLEKLLPNLESPRLIVDGTTQPEYQPSTNNLPAALVVSITSVKSAEVPRGLTLVADGITIKGLSIYGFTGKYETTSPTPSADIFISHRLPPPDTTEQTLPADYLPFYLSDLPPKDIVITDNWLGIKPDGTVPEERSAFGIYVFNSLGTQIERNLISQHNGSGIITSVRAENLQITQNKISHNGLAGMPDAIRLEGFIYNTKISENSITNNDGSGIFIFKAEGSVEISKNYLNDNGKRLKRAAIYLTGNEHKVFQNTITNQSAAGVVVASYPRSRGNLIQNNRFANLGGLSIDLNTQDNVGVRDWQQGDGPNPERNSRNRRLDTGNAAINTPQFLASEFYILNGKVNLDGVADPGSVIEVYRTQGDRNDYNPLFKLLKIVRTNELGKFSLTLDNLSPGEKISAVAIDPQYGTSEPAADVVVRSP</sequence>
<dbReference type="InterPro" id="IPR039448">
    <property type="entry name" value="Beta_helix"/>
</dbReference>
<gene>
    <name evidence="3" type="ORF">C7B64_08360</name>
</gene>
<dbReference type="InterPro" id="IPR006626">
    <property type="entry name" value="PbH1"/>
</dbReference>
<accession>A0A2T1C5E4</accession>
<dbReference type="RefSeq" id="WP_106288189.1">
    <property type="nucleotide sequence ID" value="NZ_CAWNTC010000254.1"/>
</dbReference>
<protein>
    <recommendedName>
        <fullName evidence="2">Right handed beta helix domain-containing protein</fullName>
    </recommendedName>
</protein>
<evidence type="ECO:0000256" key="1">
    <source>
        <dbReference type="SAM" id="MobiDB-lite"/>
    </source>
</evidence>
<dbReference type="NCBIfam" id="TIGR03804">
    <property type="entry name" value="para_beta_helix"/>
    <property type="match status" value="1"/>
</dbReference>
<dbReference type="OrthoDB" id="502243at2"/>
<comment type="caution">
    <text evidence="3">The sequence shown here is derived from an EMBL/GenBank/DDBJ whole genome shotgun (WGS) entry which is preliminary data.</text>
</comment>
<dbReference type="InterPro" id="IPR022441">
    <property type="entry name" value="Para_beta_helix_rpt-2"/>
</dbReference>
<dbReference type="Pfam" id="PF13229">
    <property type="entry name" value="Beta_helix"/>
    <property type="match status" value="1"/>
</dbReference>
<dbReference type="EMBL" id="PVWJ01000031">
    <property type="protein sequence ID" value="PSB03489.1"/>
    <property type="molecule type" value="Genomic_DNA"/>
</dbReference>
<dbReference type="Proteomes" id="UP000238762">
    <property type="component" value="Unassembled WGS sequence"/>
</dbReference>
<evidence type="ECO:0000313" key="3">
    <source>
        <dbReference type="EMBL" id="PSB03489.1"/>
    </source>
</evidence>
<dbReference type="InterPro" id="IPR012334">
    <property type="entry name" value="Pectin_lyas_fold"/>
</dbReference>
<dbReference type="AlphaFoldDB" id="A0A2T1C5E4"/>
<feature type="region of interest" description="Disordered" evidence="1">
    <location>
        <begin position="434"/>
        <end position="458"/>
    </location>
</feature>
<dbReference type="Gene3D" id="2.160.20.10">
    <property type="entry name" value="Single-stranded right-handed beta-helix, Pectin lyase-like"/>
    <property type="match status" value="1"/>
</dbReference>
<feature type="domain" description="Right handed beta helix" evidence="2">
    <location>
        <begin position="270"/>
        <end position="370"/>
    </location>
</feature>
<evidence type="ECO:0000313" key="4">
    <source>
        <dbReference type="Proteomes" id="UP000238762"/>
    </source>
</evidence>
<evidence type="ECO:0000259" key="2">
    <source>
        <dbReference type="Pfam" id="PF13229"/>
    </source>
</evidence>
<reference evidence="3 4" key="2">
    <citation type="submission" date="2018-03" db="EMBL/GenBank/DDBJ databases">
        <title>The ancient ancestry and fast evolution of plastids.</title>
        <authorList>
            <person name="Moore K.R."/>
            <person name="Magnabosco C."/>
            <person name="Momper L."/>
            <person name="Gold D.A."/>
            <person name="Bosak T."/>
            <person name="Fournier G.P."/>
        </authorList>
    </citation>
    <scope>NUCLEOTIDE SEQUENCE [LARGE SCALE GENOMIC DNA]</scope>
    <source>
        <strain evidence="3 4">CCAP 1448/3</strain>
    </source>
</reference>
<keyword evidence="4" id="KW-1185">Reference proteome</keyword>
<organism evidence="3 4">
    <name type="scientific">Merismopedia glauca CCAP 1448/3</name>
    <dbReference type="NCBI Taxonomy" id="1296344"/>
    <lineage>
        <taxon>Bacteria</taxon>
        <taxon>Bacillati</taxon>
        <taxon>Cyanobacteriota</taxon>
        <taxon>Cyanophyceae</taxon>
        <taxon>Synechococcales</taxon>
        <taxon>Merismopediaceae</taxon>
        <taxon>Merismopedia</taxon>
    </lineage>
</organism>
<dbReference type="InterPro" id="IPR011050">
    <property type="entry name" value="Pectin_lyase_fold/virulence"/>
</dbReference>